<dbReference type="InterPro" id="IPR015797">
    <property type="entry name" value="NUDIX_hydrolase-like_dom_sf"/>
</dbReference>
<evidence type="ECO:0000313" key="10">
    <source>
        <dbReference type="Proteomes" id="UP000021315"/>
    </source>
</evidence>
<comment type="caution">
    <text evidence="9">The sequence shown here is derived from an EMBL/GenBank/DDBJ whole genome shotgun (WGS) entry which is preliminary data.</text>
</comment>
<dbReference type="PANTHER" id="PTHR11839">
    <property type="entry name" value="UDP/ADP-SUGAR PYROPHOSPHATASE"/>
    <property type="match status" value="1"/>
</dbReference>
<sequence>MEDEYPHLHEETLESTQIFSGKLLDLRRDRVLLPDGRECVREYVRHQGAVAIIAELDDGQLLFVRQYRYPLSRSFLELPAGKIDPGEDILSTACRELLEETGFRAAEWRYLGVMHPCVGYSDERIEMFLARGLQREADQNLDSGEFMDLLSLPLDEALAAVCSGTITDAKTITGLFWAEKALLGGW</sequence>
<dbReference type="RefSeq" id="WP_034952655.1">
    <property type="nucleotide sequence ID" value="NZ_JDST02000103.1"/>
</dbReference>
<dbReference type="InterPro" id="IPR000086">
    <property type="entry name" value="NUDIX_hydrolase_dom"/>
</dbReference>
<reference evidence="9" key="1">
    <citation type="submission" date="2014-02" db="EMBL/GenBank/DDBJ databases">
        <title>Expanding our view of genomic diversity in Candidatus Accumulibacter clades.</title>
        <authorList>
            <person name="Skennerton C.T."/>
            <person name="Barr J.J."/>
            <person name="Slater F.R."/>
            <person name="Bond P.L."/>
            <person name="Tyson G.W."/>
        </authorList>
    </citation>
    <scope>NUCLEOTIDE SEQUENCE [LARGE SCALE GENOMIC DNA]</scope>
</reference>
<organism evidence="9 10">
    <name type="scientific">Candidatus Accumulibacter cognatus</name>
    <dbReference type="NCBI Taxonomy" id="2954383"/>
    <lineage>
        <taxon>Bacteria</taxon>
        <taxon>Pseudomonadati</taxon>
        <taxon>Pseudomonadota</taxon>
        <taxon>Betaproteobacteria</taxon>
        <taxon>Candidatus Accumulibacter</taxon>
    </lineage>
</organism>
<dbReference type="SUPFAM" id="SSF55811">
    <property type="entry name" value="Nudix"/>
    <property type="match status" value="1"/>
</dbReference>
<dbReference type="AlphaFoldDB" id="A0A080M245"/>
<dbReference type="GO" id="GO:0006753">
    <property type="term" value="P:nucleoside phosphate metabolic process"/>
    <property type="evidence" value="ECO:0007669"/>
    <property type="project" value="TreeGrafter"/>
</dbReference>
<dbReference type="PROSITE" id="PS51462">
    <property type="entry name" value="NUDIX"/>
    <property type="match status" value="1"/>
</dbReference>
<comment type="similarity">
    <text evidence="3">Belongs to the Nudix hydrolase family. NudK subfamily.</text>
</comment>
<evidence type="ECO:0000256" key="2">
    <source>
        <dbReference type="ARBA" id="ARBA00001946"/>
    </source>
</evidence>
<accession>A0A080M245</accession>
<gene>
    <name evidence="9" type="primary">nudF_2</name>
    <name evidence="9" type="ORF">AW06_003830</name>
</gene>
<dbReference type="Proteomes" id="UP000021315">
    <property type="component" value="Unassembled WGS sequence"/>
</dbReference>
<dbReference type="PANTHER" id="PTHR11839:SF18">
    <property type="entry name" value="NUDIX HYDROLASE DOMAIN-CONTAINING PROTEIN"/>
    <property type="match status" value="1"/>
</dbReference>
<feature type="domain" description="Nudix hydrolase" evidence="8">
    <location>
        <begin position="44"/>
        <end position="180"/>
    </location>
</feature>
<comment type="cofactor">
    <cofactor evidence="2">
        <name>Mg(2+)</name>
        <dbReference type="ChEBI" id="CHEBI:18420"/>
    </cofactor>
</comment>
<dbReference type="GO" id="GO:0005829">
    <property type="term" value="C:cytosol"/>
    <property type="evidence" value="ECO:0007669"/>
    <property type="project" value="TreeGrafter"/>
</dbReference>
<evidence type="ECO:0000256" key="4">
    <source>
        <dbReference type="ARBA" id="ARBA00016377"/>
    </source>
</evidence>
<evidence type="ECO:0000256" key="1">
    <source>
        <dbReference type="ARBA" id="ARBA00000847"/>
    </source>
</evidence>
<dbReference type="PROSITE" id="PS00893">
    <property type="entry name" value="NUDIX_BOX"/>
    <property type="match status" value="1"/>
</dbReference>
<dbReference type="Gene3D" id="3.90.79.10">
    <property type="entry name" value="Nucleoside Triphosphate Pyrophosphohydrolase"/>
    <property type="match status" value="1"/>
</dbReference>
<comment type="catalytic activity">
    <reaction evidence="1">
        <text>GDP-alpha-D-mannose + H2O = alpha-D-mannose 1-phosphate + GMP + 2 H(+)</text>
        <dbReference type="Rhea" id="RHEA:27978"/>
        <dbReference type="ChEBI" id="CHEBI:15377"/>
        <dbReference type="ChEBI" id="CHEBI:15378"/>
        <dbReference type="ChEBI" id="CHEBI:57527"/>
        <dbReference type="ChEBI" id="CHEBI:58115"/>
        <dbReference type="ChEBI" id="CHEBI:58409"/>
    </reaction>
</comment>
<name>A0A080M245_9PROT</name>
<protein>
    <recommendedName>
        <fullName evidence="4">GDP-mannose pyrophosphatase</fullName>
    </recommendedName>
    <alternativeName>
        <fullName evidence="6">GDP-mannose hydrolase</fullName>
    </alternativeName>
    <alternativeName>
        <fullName evidence="7">GDPMK</fullName>
    </alternativeName>
</protein>
<dbReference type="STRING" id="1453999.AW06_003830"/>
<keyword evidence="10" id="KW-1185">Reference proteome</keyword>
<evidence type="ECO:0000259" key="8">
    <source>
        <dbReference type="PROSITE" id="PS51462"/>
    </source>
</evidence>
<dbReference type="EMBL" id="JDST02000103">
    <property type="protein sequence ID" value="KFB75146.1"/>
    <property type="molecule type" value="Genomic_DNA"/>
</dbReference>
<dbReference type="GO" id="GO:0019693">
    <property type="term" value="P:ribose phosphate metabolic process"/>
    <property type="evidence" value="ECO:0007669"/>
    <property type="project" value="TreeGrafter"/>
</dbReference>
<dbReference type="GO" id="GO:0016787">
    <property type="term" value="F:hydrolase activity"/>
    <property type="evidence" value="ECO:0007669"/>
    <property type="project" value="UniProtKB-KW"/>
</dbReference>
<evidence type="ECO:0000256" key="7">
    <source>
        <dbReference type="ARBA" id="ARBA00032272"/>
    </source>
</evidence>
<evidence type="ECO:0000313" key="9">
    <source>
        <dbReference type="EMBL" id="KFB75146.1"/>
    </source>
</evidence>
<evidence type="ECO:0000256" key="6">
    <source>
        <dbReference type="ARBA" id="ARBA00032162"/>
    </source>
</evidence>
<evidence type="ECO:0000256" key="5">
    <source>
        <dbReference type="ARBA" id="ARBA00022801"/>
    </source>
</evidence>
<proteinExistence type="inferred from homology"/>
<dbReference type="Pfam" id="PF00293">
    <property type="entry name" value="NUDIX"/>
    <property type="match status" value="1"/>
</dbReference>
<dbReference type="InterPro" id="IPR020084">
    <property type="entry name" value="NUDIX_hydrolase_CS"/>
</dbReference>
<keyword evidence="5 9" id="KW-0378">Hydrolase</keyword>
<evidence type="ECO:0000256" key="3">
    <source>
        <dbReference type="ARBA" id="ARBA00007275"/>
    </source>
</evidence>